<comment type="similarity">
    <text evidence="1">Belongs to the glycosyltransferase 2 family.</text>
</comment>
<keyword evidence="6" id="KW-1185">Reference proteome</keyword>
<evidence type="ECO:0000256" key="3">
    <source>
        <dbReference type="ARBA" id="ARBA00022679"/>
    </source>
</evidence>
<evidence type="ECO:0000256" key="1">
    <source>
        <dbReference type="ARBA" id="ARBA00006739"/>
    </source>
</evidence>
<comment type="caution">
    <text evidence="5">The sequence shown here is derived from an EMBL/GenBank/DDBJ whole genome shotgun (WGS) entry which is preliminary data.</text>
</comment>
<dbReference type="PANTHER" id="PTHR43630:SF1">
    <property type="entry name" value="POLY-BETA-1,6-N-ACETYL-D-GLUCOSAMINE SYNTHASE"/>
    <property type="match status" value="1"/>
</dbReference>
<feature type="transmembrane region" description="Helical" evidence="4">
    <location>
        <begin position="6"/>
        <end position="29"/>
    </location>
</feature>
<keyword evidence="4" id="KW-0472">Membrane</keyword>
<feature type="transmembrane region" description="Helical" evidence="4">
    <location>
        <begin position="325"/>
        <end position="342"/>
    </location>
</feature>
<dbReference type="PANTHER" id="PTHR43630">
    <property type="entry name" value="POLY-BETA-1,6-N-ACETYL-D-GLUCOSAMINE SYNTHASE"/>
    <property type="match status" value="1"/>
</dbReference>
<keyword evidence="2" id="KW-0328">Glycosyltransferase</keyword>
<evidence type="ECO:0000313" key="5">
    <source>
        <dbReference type="EMBL" id="PRY52355.1"/>
    </source>
</evidence>
<gene>
    <name evidence="5" type="ORF">B0I27_106115</name>
</gene>
<dbReference type="Proteomes" id="UP000238034">
    <property type="component" value="Unassembled WGS sequence"/>
</dbReference>
<accession>A0A2T0U370</accession>
<dbReference type="Pfam" id="PF13641">
    <property type="entry name" value="Glyco_tranf_2_3"/>
    <property type="match status" value="1"/>
</dbReference>
<dbReference type="AlphaFoldDB" id="A0A2T0U370"/>
<evidence type="ECO:0000256" key="4">
    <source>
        <dbReference type="SAM" id="Phobius"/>
    </source>
</evidence>
<dbReference type="EMBL" id="PVTH01000006">
    <property type="protein sequence ID" value="PRY52355.1"/>
    <property type="molecule type" value="Genomic_DNA"/>
</dbReference>
<dbReference type="Gene3D" id="3.90.550.10">
    <property type="entry name" value="Spore Coat Polysaccharide Biosynthesis Protein SpsA, Chain A"/>
    <property type="match status" value="1"/>
</dbReference>
<evidence type="ECO:0000256" key="2">
    <source>
        <dbReference type="ARBA" id="ARBA00022676"/>
    </source>
</evidence>
<dbReference type="OrthoDB" id="1523666at2"/>
<dbReference type="GO" id="GO:0016757">
    <property type="term" value="F:glycosyltransferase activity"/>
    <property type="evidence" value="ECO:0007669"/>
    <property type="project" value="UniProtKB-KW"/>
</dbReference>
<sequence>MILVEIIWTIFQILIGFYLVWPLILYLIWKGRRKTNPKLLGDQLKEPDYAVIVTAYEQTHTLPAVIASIQKLNYSNYHIYVVADKCDISDLGFDSSKVCLLKPEVTLASNTKSHFYAIHRFIRPHTYLTIIDSDNLVHPEFLNELDKEFNRGFSAVQGLREAKNLDTTYACLDAARDIYYHHYDGKLLFEAGSSATLSGSGMAFSVELYRDCLEYRNVEGAGFDKVLQSAIVSKNHRIAFTGSAIVYDEKTSRSEQLVQQRSRWINTWFKYFTLGFSLIRESIKNSSLNQLLFGITLLRPPLFIFILLSGACLLVNLWISPQASLLWLTAFALFVWSFYLALSRSATDPRIYKSLKNIPFFMFYQIQSLLKSRKANQHSVATKHYHAESIDKLDKK</sequence>
<keyword evidence="4" id="KW-0812">Transmembrane</keyword>
<dbReference type="InterPro" id="IPR029044">
    <property type="entry name" value="Nucleotide-diphossugar_trans"/>
</dbReference>
<dbReference type="RefSeq" id="WP_106293407.1">
    <property type="nucleotide sequence ID" value="NZ_PVTH01000006.1"/>
</dbReference>
<evidence type="ECO:0000313" key="6">
    <source>
        <dbReference type="Proteomes" id="UP000238034"/>
    </source>
</evidence>
<keyword evidence="4" id="KW-1133">Transmembrane helix</keyword>
<feature type="transmembrane region" description="Helical" evidence="4">
    <location>
        <begin position="302"/>
        <end position="319"/>
    </location>
</feature>
<dbReference type="SUPFAM" id="SSF53448">
    <property type="entry name" value="Nucleotide-diphospho-sugar transferases"/>
    <property type="match status" value="1"/>
</dbReference>
<organism evidence="5 6">
    <name type="scientific">Arcticibacter pallidicorallinus</name>
    <dbReference type="NCBI Taxonomy" id="1259464"/>
    <lineage>
        <taxon>Bacteria</taxon>
        <taxon>Pseudomonadati</taxon>
        <taxon>Bacteroidota</taxon>
        <taxon>Sphingobacteriia</taxon>
        <taxon>Sphingobacteriales</taxon>
        <taxon>Sphingobacteriaceae</taxon>
        <taxon>Arcticibacter</taxon>
    </lineage>
</organism>
<name>A0A2T0U370_9SPHI</name>
<keyword evidence="3 5" id="KW-0808">Transferase</keyword>
<reference evidence="5 6" key="1">
    <citation type="submission" date="2018-03" db="EMBL/GenBank/DDBJ databases">
        <title>Genomic Encyclopedia of Type Strains, Phase III (KMG-III): the genomes of soil and plant-associated and newly described type strains.</title>
        <authorList>
            <person name="Whitman W."/>
        </authorList>
    </citation>
    <scope>NUCLEOTIDE SEQUENCE [LARGE SCALE GENOMIC DNA]</scope>
    <source>
        <strain evidence="5 6">CGMCC 1.9313</strain>
    </source>
</reference>
<protein>
    <submittedName>
        <fullName evidence="5">Cellulose synthase/poly-beta-1,6-N-acetylglucosamine synthase-like glycosyltransferase</fullName>
    </submittedName>
</protein>
<proteinExistence type="inferred from homology"/>